<dbReference type="Proteomes" id="UP000065822">
    <property type="component" value="Chromosome"/>
</dbReference>
<dbReference type="KEGG" id="chg:AXF12_02865"/>
<name>A0AAX2GXL9_9FLAO</name>
<sequence length="389" mass="44671">MINIGFVHGRYPYGGGEKITSNIAPYLKELGYRTFVFSSKINEAAIEEKDHQHITFIHVDKTHFLSPAKVSLADKVNELDIKILVFIGKAFKAGREGIFKKTDCKCIFAHYGMTFWQLEDALERLQTKAHTNFFNLLWYGGVKIPLYHLQRRIKIEKYRYILNHYHAFSVLCEAYKEELTSALHLTDNHKIVAVPMGLLPLSKPYSLEKKKHLLYIGRMSYMDKRVDRLVEIWQHLYKDFPDWEMRLVGEGPELPHLRQMAADYGLERITFYGRQESTIPFYNEAAIFCLSSQIEGAGLVLIEAQQAGLVPIAFSCSAGVRELLAPNGVNGFVVPNDNIEAYVTQLCKLMTNPELRTQIQQNVLKNAENYAMEPVVAKWDAMFKQVLNN</sequence>
<feature type="domain" description="Glycosyl transferase family 1" evidence="1">
    <location>
        <begin position="208"/>
        <end position="363"/>
    </location>
</feature>
<proteinExistence type="predicted"/>
<dbReference type="AlphaFoldDB" id="A0AAX2GXL9"/>
<accession>A0AAX2GXL9</accession>
<dbReference type="EC" id="2.4.1.52" evidence="3"/>
<dbReference type="PANTHER" id="PTHR12526:SF630">
    <property type="entry name" value="GLYCOSYLTRANSFERASE"/>
    <property type="match status" value="1"/>
</dbReference>
<reference evidence="2 4" key="1">
    <citation type="submission" date="2016-02" db="EMBL/GenBank/DDBJ databases">
        <authorList>
            <person name="Holder M.E."/>
            <person name="Ajami N.J."/>
            <person name="Petrosino J.F."/>
        </authorList>
    </citation>
    <scope>NUCLEOTIDE SEQUENCE [LARGE SCALE GENOMIC DNA]</scope>
    <source>
        <strain evidence="2 4">CCUG 32990</strain>
    </source>
</reference>
<dbReference type="SUPFAM" id="SSF53756">
    <property type="entry name" value="UDP-Glycosyltransferase/glycogen phosphorylase"/>
    <property type="match status" value="1"/>
</dbReference>
<dbReference type="Proteomes" id="UP000215539">
    <property type="component" value="Chromosome 1"/>
</dbReference>
<evidence type="ECO:0000313" key="3">
    <source>
        <dbReference type="EMBL" id="SNV09363.1"/>
    </source>
</evidence>
<dbReference type="Pfam" id="PF00534">
    <property type="entry name" value="Glycos_transf_1"/>
    <property type="match status" value="1"/>
</dbReference>
<dbReference type="Gene3D" id="3.40.50.2000">
    <property type="entry name" value="Glycogen Phosphorylase B"/>
    <property type="match status" value="2"/>
</dbReference>
<keyword evidence="3" id="KW-0328">Glycosyltransferase</keyword>
<dbReference type="InterPro" id="IPR001296">
    <property type="entry name" value="Glyco_trans_1"/>
</dbReference>
<protein>
    <submittedName>
        <fullName evidence="2">Glycosyl transferase</fullName>
    </submittedName>
    <submittedName>
        <fullName evidence="3">Probable poly(Glycerol-phosphate) alpha-glucosyltransferase</fullName>
        <ecNumber evidence="3">2.4.1.52</ecNumber>
    </submittedName>
</protein>
<dbReference type="EMBL" id="CP014227">
    <property type="protein sequence ID" value="AMD84554.1"/>
    <property type="molecule type" value="Genomic_DNA"/>
</dbReference>
<evidence type="ECO:0000313" key="2">
    <source>
        <dbReference type="EMBL" id="AMD84554.1"/>
    </source>
</evidence>
<dbReference type="GO" id="GO:0047265">
    <property type="term" value="F:poly(glycerol-phosphate) alpha-glucosyltransferase activity"/>
    <property type="evidence" value="ECO:0007669"/>
    <property type="project" value="UniProtKB-EC"/>
</dbReference>
<keyword evidence="3" id="KW-0808">Transferase</keyword>
<keyword evidence="4" id="KW-1185">Reference proteome</keyword>
<dbReference type="EMBL" id="LT906449">
    <property type="protein sequence ID" value="SNV09363.1"/>
    <property type="molecule type" value="Genomic_DNA"/>
</dbReference>
<organism evidence="3 5">
    <name type="scientific">Capnocytophaga haemolytica</name>
    <dbReference type="NCBI Taxonomy" id="45243"/>
    <lineage>
        <taxon>Bacteria</taxon>
        <taxon>Pseudomonadati</taxon>
        <taxon>Bacteroidota</taxon>
        <taxon>Flavobacteriia</taxon>
        <taxon>Flavobacteriales</taxon>
        <taxon>Flavobacteriaceae</taxon>
        <taxon>Capnocytophaga</taxon>
    </lineage>
</organism>
<gene>
    <name evidence="3" type="primary">tagE</name>
    <name evidence="2" type="ORF">AXF12_02865</name>
    <name evidence="3" type="ORF">SAMEA44541418_01166</name>
</gene>
<dbReference type="RefSeq" id="WP_066428148.1">
    <property type="nucleotide sequence ID" value="NZ_CP014227.1"/>
</dbReference>
<dbReference type="PANTHER" id="PTHR12526">
    <property type="entry name" value="GLYCOSYLTRANSFERASE"/>
    <property type="match status" value="1"/>
</dbReference>
<evidence type="ECO:0000313" key="4">
    <source>
        <dbReference type="Proteomes" id="UP000065822"/>
    </source>
</evidence>
<evidence type="ECO:0000313" key="5">
    <source>
        <dbReference type="Proteomes" id="UP000215539"/>
    </source>
</evidence>
<reference evidence="3 5" key="2">
    <citation type="submission" date="2017-06" db="EMBL/GenBank/DDBJ databases">
        <authorList>
            <consortium name="Pathogen Informatics"/>
        </authorList>
    </citation>
    <scope>NUCLEOTIDE SEQUENCE [LARGE SCALE GENOMIC DNA]</scope>
    <source>
        <strain evidence="3 5">NCTC12947</strain>
    </source>
</reference>
<evidence type="ECO:0000259" key="1">
    <source>
        <dbReference type="Pfam" id="PF00534"/>
    </source>
</evidence>